<dbReference type="Gene3D" id="1.10.287.3990">
    <property type="match status" value="1"/>
</dbReference>
<comment type="caution">
    <text evidence="2">The sequence shown here is derived from an EMBL/GenBank/DDBJ whole genome shotgun (WGS) entry which is preliminary data.</text>
</comment>
<dbReference type="AlphaFoldDB" id="A0A9P8FKN7"/>
<reference evidence="2" key="1">
    <citation type="journal article" date="2021" name="J Fungi (Basel)">
        <title>Virulence traits and population genomics of the black yeast Aureobasidium melanogenum.</title>
        <authorList>
            <person name="Cernosa A."/>
            <person name="Sun X."/>
            <person name="Gostincar C."/>
            <person name="Fang C."/>
            <person name="Gunde-Cimerman N."/>
            <person name="Song Z."/>
        </authorList>
    </citation>
    <scope>NUCLEOTIDE SEQUENCE</scope>
    <source>
        <strain evidence="2">EXF-9298</strain>
    </source>
</reference>
<feature type="compositionally biased region" description="Basic and acidic residues" evidence="1">
    <location>
        <begin position="1"/>
        <end position="23"/>
    </location>
</feature>
<reference evidence="2" key="2">
    <citation type="submission" date="2021-08" db="EMBL/GenBank/DDBJ databases">
        <authorList>
            <person name="Gostincar C."/>
            <person name="Sun X."/>
            <person name="Song Z."/>
            <person name="Gunde-Cimerman N."/>
        </authorList>
    </citation>
    <scope>NUCLEOTIDE SEQUENCE</scope>
    <source>
        <strain evidence="2">EXF-9298</strain>
    </source>
</reference>
<feature type="non-terminal residue" evidence="2">
    <location>
        <position position="69"/>
    </location>
</feature>
<feature type="region of interest" description="Disordered" evidence="1">
    <location>
        <begin position="1"/>
        <end position="69"/>
    </location>
</feature>
<accession>A0A9P8FKN7</accession>
<keyword evidence="3" id="KW-1185">Reference proteome</keyword>
<gene>
    <name evidence="2" type="ORF">KCU98_g11401</name>
</gene>
<sequence>LRMSMEEETARQARESKAAENAEGKTQLESVPETSESQPLLDQSGQPSGSEDSKDDKKKDGDDDKMDTA</sequence>
<dbReference type="Proteomes" id="UP000729357">
    <property type="component" value="Unassembled WGS sequence"/>
</dbReference>
<feature type="compositionally biased region" description="Basic and acidic residues" evidence="1">
    <location>
        <begin position="51"/>
        <end position="69"/>
    </location>
</feature>
<organism evidence="2 3">
    <name type="scientific">Aureobasidium melanogenum</name>
    <name type="common">Aureobasidium pullulans var. melanogenum</name>
    <dbReference type="NCBI Taxonomy" id="46634"/>
    <lineage>
        <taxon>Eukaryota</taxon>
        <taxon>Fungi</taxon>
        <taxon>Dikarya</taxon>
        <taxon>Ascomycota</taxon>
        <taxon>Pezizomycotina</taxon>
        <taxon>Dothideomycetes</taxon>
        <taxon>Dothideomycetidae</taxon>
        <taxon>Dothideales</taxon>
        <taxon>Saccotheciaceae</taxon>
        <taxon>Aureobasidium</taxon>
    </lineage>
</organism>
<feature type="compositionally biased region" description="Polar residues" evidence="1">
    <location>
        <begin position="27"/>
        <end position="50"/>
    </location>
</feature>
<evidence type="ECO:0000313" key="3">
    <source>
        <dbReference type="Proteomes" id="UP000729357"/>
    </source>
</evidence>
<protein>
    <submittedName>
        <fullName evidence="2">Uncharacterized protein</fullName>
    </submittedName>
</protein>
<evidence type="ECO:0000256" key="1">
    <source>
        <dbReference type="SAM" id="MobiDB-lite"/>
    </source>
</evidence>
<feature type="non-terminal residue" evidence="2">
    <location>
        <position position="1"/>
    </location>
</feature>
<proteinExistence type="predicted"/>
<dbReference type="EMBL" id="JAHFXS010001825">
    <property type="protein sequence ID" value="KAG9975352.1"/>
    <property type="molecule type" value="Genomic_DNA"/>
</dbReference>
<name>A0A9P8FKN7_AURME</name>
<evidence type="ECO:0000313" key="2">
    <source>
        <dbReference type="EMBL" id="KAG9975352.1"/>
    </source>
</evidence>